<reference evidence="1 2" key="1">
    <citation type="submission" date="2019-07" db="EMBL/GenBank/DDBJ databases">
        <title>Diversity of Bacteria from Kongsfjorden, Arctic.</title>
        <authorList>
            <person name="Yu Y."/>
        </authorList>
    </citation>
    <scope>NUCLEOTIDE SEQUENCE [LARGE SCALE GENOMIC DNA]</scope>
    <source>
        <strain evidence="1 2">SM1928</strain>
    </source>
</reference>
<evidence type="ECO:0000313" key="2">
    <source>
        <dbReference type="Proteomes" id="UP000316500"/>
    </source>
</evidence>
<accession>A0A558GVU2</accession>
<comment type="caution">
    <text evidence="1">The sequence shown here is derived from an EMBL/GenBank/DDBJ whole genome shotgun (WGS) entry which is preliminary data.</text>
</comment>
<dbReference type="GO" id="GO:0005975">
    <property type="term" value="P:carbohydrate metabolic process"/>
    <property type="evidence" value="ECO:0007669"/>
    <property type="project" value="UniProtKB-ARBA"/>
</dbReference>
<evidence type="ECO:0000313" key="1">
    <source>
        <dbReference type="EMBL" id="TVU60994.1"/>
    </source>
</evidence>
<dbReference type="SUPFAM" id="SSF48371">
    <property type="entry name" value="ARM repeat"/>
    <property type="match status" value="1"/>
</dbReference>
<gene>
    <name evidence="1" type="ORF">FQP90_15735</name>
</gene>
<dbReference type="AlphaFoldDB" id="A0A558GVU2"/>
<dbReference type="RefSeq" id="WP_144652012.1">
    <property type="nucleotide sequence ID" value="NZ_VNFK01000012.1"/>
</dbReference>
<proteinExistence type="predicted"/>
<dbReference type="Proteomes" id="UP000316500">
    <property type="component" value="Unassembled WGS sequence"/>
</dbReference>
<dbReference type="InterPro" id="IPR016024">
    <property type="entry name" value="ARM-type_fold"/>
</dbReference>
<organism evidence="1 2">
    <name type="scientific">Paenarthrobacter nitroguajacolicus</name>
    <name type="common">Arthrobacter nitroguajacolicus</name>
    <dbReference type="NCBI Taxonomy" id="211146"/>
    <lineage>
        <taxon>Bacteria</taxon>
        <taxon>Bacillati</taxon>
        <taxon>Actinomycetota</taxon>
        <taxon>Actinomycetes</taxon>
        <taxon>Micrococcales</taxon>
        <taxon>Micrococcaceae</taxon>
        <taxon>Paenarthrobacter</taxon>
    </lineage>
</organism>
<sequence length="394" mass="43090">MPDALVRILGVRPIAYDDSTGEGENMGAMDELINSSVVSELRSILMGTGPGVDLPTMELSRQSLDGQRLRQRVDVVRDALLQDLPAGYSSVERIFLDALDDPRFTGWMVWPASEVVTRRALQSGAPDDFDAALAVLSRLTVRLTGEFAIRDLIAARPERAIATMQTWTTHHDHNVRRLATEGSRAYLPWAKRVPWLVANPAATQGILDATFQDDSDYVRRSAANHLNDLSRIDPLLVVATARRWSGKPDASTAKVVRHGLRTLVKQGNPEALALLGYSGGRLVVMEPRILHAAIPWDGTVEFTAEVSNEGSEPATAAIDYSIGFQRANGTVNAKTFKLTSRRIAPGETVTVTKSHSFRPITTRTYYPGQHYVVVQANGIASVPANFVVNTKEPS</sequence>
<dbReference type="InterPro" id="IPR013783">
    <property type="entry name" value="Ig-like_fold"/>
</dbReference>
<dbReference type="EMBL" id="VNFK01000012">
    <property type="protein sequence ID" value="TVU60994.1"/>
    <property type="molecule type" value="Genomic_DNA"/>
</dbReference>
<dbReference type="OrthoDB" id="9797162at2"/>
<dbReference type="Gene3D" id="1.25.40.290">
    <property type="entry name" value="ARM repeat domains"/>
    <property type="match status" value="1"/>
</dbReference>
<dbReference type="Gene3D" id="2.60.40.10">
    <property type="entry name" value="Immunoglobulins"/>
    <property type="match status" value="1"/>
</dbReference>
<evidence type="ECO:0008006" key="3">
    <source>
        <dbReference type="Google" id="ProtNLM"/>
    </source>
</evidence>
<protein>
    <recommendedName>
        <fullName evidence="3">DNA alkylation repair protein</fullName>
    </recommendedName>
</protein>
<name>A0A558GVU2_PAENT</name>